<proteinExistence type="predicted"/>
<sequence>MRFPTNLRNTGFYFTFMVKEKRAGRKISRYKTVLGMKRYLPHKQWVGEYAEDHLAPHYRFGFGGGFGVPDSLGSGPIDWQVLIDGLPKVKWILADRDYGAGWFRDALEQKAIKPSISDCKSRSMPVRYDKRRHT</sequence>
<comment type="caution">
    <text evidence="1">The sequence shown here is derived from an EMBL/GenBank/DDBJ whole genome shotgun (WGS) entry which is preliminary data.</text>
</comment>
<reference evidence="1 2" key="1">
    <citation type="submission" date="2018-09" db="EMBL/GenBank/DDBJ databases">
        <title>Altererythrobacter sp.Ery1 and Ery12, the genome sequencing of novel strains in genus Alterythrobacter.</title>
        <authorList>
            <person name="Cheng H."/>
            <person name="Wu Y.-H."/>
            <person name="Fang C."/>
            <person name="Xu X.-W."/>
        </authorList>
    </citation>
    <scope>NUCLEOTIDE SEQUENCE [LARGE SCALE GENOMIC DNA]</scope>
    <source>
        <strain evidence="1 2">Ery12</strain>
    </source>
</reference>
<name>A0A419R3J0_9SPHN</name>
<dbReference type="RefSeq" id="WP_120107411.1">
    <property type="nucleotide sequence ID" value="NZ_RAHJ01000014.1"/>
</dbReference>
<protein>
    <submittedName>
        <fullName evidence="1">Uncharacterized protein</fullName>
    </submittedName>
</protein>
<keyword evidence="2" id="KW-1185">Reference proteome</keyword>
<dbReference type="AlphaFoldDB" id="A0A419R3J0"/>
<dbReference type="EMBL" id="RAHJ01000014">
    <property type="protein sequence ID" value="RJX69091.1"/>
    <property type="molecule type" value="Genomic_DNA"/>
</dbReference>
<dbReference type="Proteomes" id="UP000284322">
    <property type="component" value="Unassembled WGS sequence"/>
</dbReference>
<organism evidence="1 2">
    <name type="scientific">Tsuneonella suprasediminis</name>
    <dbReference type="NCBI Taxonomy" id="2306996"/>
    <lineage>
        <taxon>Bacteria</taxon>
        <taxon>Pseudomonadati</taxon>
        <taxon>Pseudomonadota</taxon>
        <taxon>Alphaproteobacteria</taxon>
        <taxon>Sphingomonadales</taxon>
        <taxon>Erythrobacteraceae</taxon>
        <taxon>Tsuneonella</taxon>
    </lineage>
</organism>
<evidence type="ECO:0000313" key="2">
    <source>
        <dbReference type="Proteomes" id="UP000284322"/>
    </source>
</evidence>
<accession>A0A419R3J0</accession>
<evidence type="ECO:0000313" key="1">
    <source>
        <dbReference type="EMBL" id="RJX69091.1"/>
    </source>
</evidence>
<gene>
    <name evidence="1" type="ORF">D6858_04090</name>
</gene>
<dbReference type="OrthoDB" id="9798237at2"/>